<gene>
    <name evidence="1" type="ORF">GCM10010439_47180</name>
</gene>
<evidence type="ECO:0008006" key="3">
    <source>
        <dbReference type="Google" id="ProtNLM"/>
    </source>
</evidence>
<evidence type="ECO:0000313" key="2">
    <source>
        <dbReference type="Proteomes" id="UP001501842"/>
    </source>
</evidence>
<dbReference type="RefSeq" id="WP_344452862.1">
    <property type="nucleotide sequence ID" value="NZ_BAAATZ010000020.1"/>
</dbReference>
<protein>
    <recommendedName>
        <fullName evidence="3">Immunity protein 35 of polymorphic toxin system</fullName>
    </recommendedName>
</protein>
<keyword evidence="2" id="KW-1185">Reference proteome</keyword>
<dbReference type="EMBL" id="BAAATZ010000020">
    <property type="protein sequence ID" value="GAA2731532.1"/>
    <property type="molecule type" value="Genomic_DNA"/>
</dbReference>
<organism evidence="1 2">
    <name type="scientific">Actinocorallia aurantiaca</name>
    <dbReference type="NCBI Taxonomy" id="46204"/>
    <lineage>
        <taxon>Bacteria</taxon>
        <taxon>Bacillati</taxon>
        <taxon>Actinomycetota</taxon>
        <taxon>Actinomycetes</taxon>
        <taxon>Streptosporangiales</taxon>
        <taxon>Thermomonosporaceae</taxon>
        <taxon>Actinocorallia</taxon>
    </lineage>
</organism>
<sequence>MATAENDLETRQRLLLDLHRHLVGNGLHVTIRRPHNGIWKLKIRRGLWTETVMCAGAEGAYAFVTPHGRLLGSTDDLHGVIDLVQFMVNRRQR</sequence>
<comment type="caution">
    <text evidence="1">The sequence shown here is derived from an EMBL/GenBank/DDBJ whole genome shotgun (WGS) entry which is preliminary data.</text>
</comment>
<evidence type="ECO:0000313" key="1">
    <source>
        <dbReference type="EMBL" id="GAA2731532.1"/>
    </source>
</evidence>
<dbReference type="Proteomes" id="UP001501842">
    <property type="component" value="Unassembled WGS sequence"/>
</dbReference>
<reference evidence="1 2" key="1">
    <citation type="journal article" date="2019" name="Int. J. Syst. Evol. Microbiol.">
        <title>The Global Catalogue of Microorganisms (GCM) 10K type strain sequencing project: providing services to taxonomists for standard genome sequencing and annotation.</title>
        <authorList>
            <consortium name="The Broad Institute Genomics Platform"/>
            <consortium name="The Broad Institute Genome Sequencing Center for Infectious Disease"/>
            <person name="Wu L."/>
            <person name="Ma J."/>
        </authorList>
    </citation>
    <scope>NUCLEOTIDE SEQUENCE [LARGE SCALE GENOMIC DNA]</scope>
    <source>
        <strain evidence="1 2">JCM 8201</strain>
    </source>
</reference>
<accession>A0ABN3UF25</accession>
<proteinExistence type="predicted"/>
<name>A0ABN3UF25_9ACTN</name>